<dbReference type="PROSITE" id="PS51355">
    <property type="entry name" value="GLUTATHIONE_PEROXID_3"/>
    <property type="match status" value="1"/>
</dbReference>
<comment type="similarity">
    <text evidence="1 4">Belongs to the glutathione peroxidase family.</text>
</comment>
<gene>
    <name evidence="6" type="ORF">CKO28_07565</name>
</gene>
<comment type="caution">
    <text evidence="6">The sequence shown here is derived from an EMBL/GenBank/DDBJ whole genome shotgun (WGS) entry which is preliminary data.</text>
</comment>
<proteinExistence type="inferred from homology"/>
<keyword evidence="7" id="KW-1185">Reference proteome</keyword>
<dbReference type="PRINTS" id="PR01011">
    <property type="entry name" value="GLUTPROXDASE"/>
</dbReference>
<dbReference type="RefSeq" id="WP_200340052.1">
    <property type="nucleotide sequence ID" value="NZ_NRRL01000013.1"/>
</dbReference>
<dbReference type="EMBL" id="NRRL01000013">
    <property type="protein sequence ID" value="MBK1667891.1"/>
    <property type="molecule type" value="Genomic_DNA"/>
</dbReference>
<protein>
    <recommendedName>
        <fullName evidence="4">Glutathione peroxidase</fullName>
    </recommendedName>
</protein>
<evidence type="ECO:0000256" key="4">
    <source>
        <dbReference type="RuleBase" id="RU000499"/>
    </source>
</evidence>
<keyword evidence="3 4" id="KW-0560">Oxidoreductase</keyword>
<evidence type="ECO:0000256" key="2">
    <source>
        <dbReference type="ARBA" id="ARBA00022559"/>
    </source>
</evidence>
<reference evidence="6 7" key="1">
    <citation type="journal article" date="2020" name="Microorganisms">
        <title>Osmotic Adaptation and Compatible Solute Biosynthesis of Phototrophic Bacteria as Revealed from Genome Analyses.</title>
        <authorList>
            <person name="Imhoff J.F."/>
            <person name="Rahn T."/>
            <person name="Kunzel S."/>
            <person name="Keller A."/>
            <person name="Neulinger S.C."/>
        </authorList>
    </citation>
    <scope>NUCLEOTIDE SEQUENCE [LARGE SCALE GENOMIC DNA]</scope>
    <source>
        <strain evidence="6 7">DSM 9895</strain>
    </source>
</reference>
<feature type="domain" description="Thioredoxin" evidence="5">
    <location>
        <begin position="1"/>
        <end position="158"/>
    </location>
</feature>
<dbReference type="CDD" id="cd00340">
    <property type="entry name" value="GSH_Peroxidase"/>
    <property type="match status" value="1"/>
</dbReference>
<dbReference type="Gene3D" id="3.40.30.10">
    <property type="entry name" value="Glutaredoxin"/>
    <property type="match status" value="1"/>
</dbReference>
<dbReference type="PANTHER" id="PTHR11592">
    <property type="entry name" value="GLUTATHIONE PEROXIDASE"/>
    <property type="match status" value="1"/>
</dbReference>
<dbReference type="Proteomes" id="UP001296873">
    <property type="component" value="Unassembled WGS sequence"/>
</dbReference>
<evidence type="ECO:0000256" key="1">
    <source>
        <dbReference type="ARBA" id="ARBA00006926"/>
    </source>
</evidence>
<name>A0ABS1DBR0_9PROT</name>
<dbReference type="PIRSF" id="PIRSF000303">
    <property type="entry name" value="Glutathion_perox"/>
    <property type="match status" value="1"/>
</dbReference>
<dbReference type="InterPro" id="IPR036249">
    <property type="entry name" value="Thioredoxin-like_sf"/>
</dbReference>
<keyword evidence="2 4" id="KW-0575">Peroxidase</keyword>
<organism evidence="6 7">
    <name type="scientific">Rhodovibrio sodomensis</name>
    <dbReference type="NCBI Taxonomy" id="1088"/>
    <lineage>
        <taxon>Bacteria</taxon>
        <taxon>Pseudomonadati</taxon>
        <taxon>Pseudomonadota</taxon>
        <taxon>Alphaproteobacteria</taxon>
        <taxon>Rhodospirillales</taxon>
        <taxon>Rhodovibrionaceae</taxon>
        <taxon>Rhodovibrio</taxon>
    </lineage>
</organism>
<dbReference type="PROSITE" id="PS51352">
    <property type="entry name" value="THIOREDOXIN_2"/>
    <property type="match status" value="1"/>
</dbReference>
<evidence type="ECO:0000313" key="6">
    <source>
        <dbReference type="EMBL" id="MBK1667891.1"/>
    </source>
</evidence>
<evidence type="ECO:0000256" key="3">
    <source>
        <dbReference type="ARBA" id="ARBA00023002"/>
    </source>
</evidence>
<accession>A0ABS1DBR0</accession>
<dbReference type="InterPro" id="IPR000889">
    <property type="entry name" value="Glutathione_peroxidase"/>
</dbReference>
<dbReference type="PANTHER" id="PTHR11592:SF78">
    <property type="entry name" value="GLUTATHIONE PEROXIDASE"/>
    <property type="match status" value="1"/>
</dbReference>
<evidence type="ECO:0000313" key="7">
    <source>
        <dbReference type="Proteomes" id="UP001296873"/>
    </source>
</evidence>
<dbReference type="SUPFAM" id="SSF52833">
    <property type="entry name" value="Thioredoxin-like"/>
    <property type="match status" value="1"/>
</dbReference>
<sequence length="159" mass="17306">MSAHDFTFPALEGGDINLATFANRALLLVTTASECGYAGQFAELQQLYDALGGRGLMVVAVPSNDFGAQEPRDEAEISRHYRADLGLNFPVTGKQQVIGAGAHRFFHWLREEAGEAAEPRWNFHKVLLDTDGELAGVWPSSVSPQDPEVVEAIEAVLPR</sequence>
<evidence type="ECO:0000259" key="5">
    <source>
        <dbReference type="PROSITE" id="PS51352"/>
    </source>
</evidence>
<dbReference type="InterPro" id="IPR013766">
    <property type="entry name" value="Thioredoxin_domain"/>
</dbReference>
<dbReference type="Pfam" id="PF00255">
    <property type="entry name" value="GSHPx"/>
    <property type="match status" value="1"/>
</dbReference>